<reference evidence="1 2" key="1">
    <citation type="submission" date="2008-06" db="EMBL/GenBank/DDBJ databases">
        <title>Complete sequence of Pelodictyon phaeoclathratiforme BU-1.</title>
        <authorList>
            <consortium name="US DOE Joint Genome Institute"/>
            <person name="Lucas S."/>
            <person name="Copeland A."/>
            <person name="Lapidus A."/>
            <person name="Glavina del Rio T."/>
            <person name="Dalin E."/>
            <person name="Tice H."/>
            <person name="Bruce D."/>
            <person name="Goodwin L."/>
            <person name="Pitluck S."/>
            <person name="Schmutz J."/>
            <person name="Larimer F."/>
            <person name="Land M."/>
            <person name="Hauser L."/>
            <person name="Kyrpides N."/>
            <person name="Mikhailova N."/>
            <person name="Liu Z."/>
            <person name="Li T."/>
            <person name="Zhao F."/>
            <person name="Overmann J."/>
            <person name="Bryant D.A."/>
            <person name="Richardson P."/>
        </authorList>
    </citation>
    <scope>NUCLEOTIDE SEQUENCE [LARGE SCALE GENOMIC DNA]</scope>
    <source>
        <strain evidence="2">DSM 5477 / BU-1</strain>
    </source>
</reference>
<dbReference type="AlphaFoldDB" id="B4SDS2"/>
<evidence type="ECO:0000313" key="2">
    <source>
        <dbReference type="Proteomes" id="UP000002724"/>
    </source>
</evidence>
<keyword evidence="2" id="KW-1185">Reference proteome</keyword>
<accession>B4SDS2</accession>
<protein>
    <submittedName>
        <fullName evidence="1">Uncharacterized protein</fullName>
    </submittedName>
</protein>
<sequence length="50" mass="5336" precursor="true">MKVPSTSSLLNVALALGILTLSCSQLSILYEFFHIALFDAAGSFGIAWFA</sequence>
<organism evidence="1 2">
    <name type="scientific">Pelodictyon phaeoclathratiforme (strain DSM 5477 / BU-1)</name>
    <dbReference type="NCBI Taxonomy" id="324925"/>
    <lineage>
        <taxon>Bacteria</taxon>
        <taxon>Pseudomonadati</taxon>
        <taxon>Chlorobiota</taxon>
        <taxon>Chlorobiia</taxon>
        <taxon>Chlorobiales</taxon>
        <taxon>Chlorobiaceae</taxon>
        <taxon>Chlorobium/Pelodictyon group</taxon>
        <taxon>Pelodictyon</taxon>
    </lineage>
</organism>
<dbReference type="HOGENOM" id="CLU_3120910_0_0_10"/>
<dbReference type="PROSITE" id="PS51257">
    <property type="entry name" value="PROKAR_LIPOPROTEIN"/>
    <property type="match status" value="1"/>
</dbReference>
<dbReference type="EMBL" id="CP001110">
    <property type="protein sequence ID" value="ACF44440.1"/>
    <property type="molecule type" value="Genomic_DNA"/>
</dbReference>
<dbReference type="KEGG" id="pph:Ppha_2245"/>
<proteinExistence type="predicted"/>
<dbReference type="Proteomes" id="UP000002724">
    <property type="component" value="Chromosome"/>
</dbReference>
<gene>
    <name evidence="1" type="ordered locus">Ppha_2245</name>
</gene>
<name>B4SDS2_PELPB</name>
<evidence type="ECO:0000313" key="1">
    <source>
        <dbReference type="EMBL" id="ACF44440.1"/>
    </source>
</evidence>
<dbReference type="STRING" id="324925.Ppha_2245"/>